<sequence>MASPAWAFELAPFKDHLFAYPGIIDSRDGGDRLVVDYREMRDINGRDQVPERRVKRHYVDFAPRRQENPNSIDTPHGEISFVSVGRATGARLVTFYIHGRGGDQKQGVNDYTFGGNFNRIKNLMVRNSSLYVSPDAGALDEAAVERVRYLIAAVLRQAGEARLVLACASAGGAVCHALADDASLVGRMEGIAFLGSYGLDSYFDSAAYRREVPLFLAHGSADSVISFEGIAAFYERVQKTPGYPVRLVRFETGGHGTPIRMTDWRDMINWMLRAG</sequence>
<gene>
    <name evidence="1" type="ORF">E0D97_10950</name>
</gene>
<keyword evidence="1" id="KW-0378">Hydrolase</keyword>
<dbReference type="RefSeq" id="WP_131568712.1">
    <property type="nucleotide sequence ID" value="NZ_JAINFK010000009.1"/>
</dbReference>
<evidence type="ECO:0000313" key="2">
    <source>
        <dbReference type="Proteomes" id="UP000291301"/>
    </source>
</evidence>
<protein>
    <submittedName>
        <fullName evidence="1">Alpha/beta hydrolase</fullName>
    </submittedName>
</protein>
<proteinExistence type="predicted"/>
<evidence type="ECO:0000313" key="1">
    <source>
        <dbReference type="EMBL" id="TCD14561.1"/>
    </source>
</evidence>
<dbReference type="Gene3D" id="3.40.50.1820">
    <property type="entry name" value="alpha/beta hydrolase"/>
    <property type="match status" value="1"/>
</dbReference>
<dbReference type="InterPro" id="IPR029058">
    <property type="entry name" value="AB_hydrolase_fold"/>
</dbReference>
<dbReference type="OrthoDB" id="9807541at2"/>
<organism evidence="1 2">
    <name type="scientific">Oricola cellulosilytica</name>
    <dbReference type="NCBI Taxonomy" id="1429082"/>
    <lineage>
        <taxon>Bacteria</taxon>
        <taxon>Pseudomonadati</taxon>
        <taxon>Pseudomonadota</taxon>
        <taxon>Alphaproteobacteria</taxon>
        <taxon>Hyphomicrobiales</taxon>
        <taxon>Ahrensiaceae</taxon>
        <taxon>Oricola</taxon>
    </lineage>
</organism>
<dbReference type="SUPFAM" id="SSF53474">
    <property type="entry name" value="alpha/beta-Hydrolases"/>
    <property type="match status" value="1"/>
</dbReference>
<comment type="caution">
    <text evidence="1">The sequence shown here is derived from an EMBL/GenBank/DDBJ whole genome shotgun (WGS) entry which is preliminary data.</text>
</comment>
<dbReference type="AlphaFoldDB" id="A0A4R0PBB9"/>
<dbReference type="Proteomes" id="UP000291301">
    <property type="component" value="Unassembled WGS sequence"/>
</dbReference>
<name>A0A4R0PBB9_9HYPH</name>
<keyword evidence="2" id="KW-1185">Reference proteome</keyword>
<accession>A0A4R0PBB9</accession>
<reference evidence="1 2" key="1">
    <citation type="journal article" date="2015" name="Antonie Van Leeuwenhoek">
        <title>Oricola cellulosilytica gen. nov., sp. nov., a cellulose-degrading bacterium of the family Phyllobacteriaceae isolated from surface seashore water, and emended descriptions of Mesorhizobium loti and Phyllobacterium myrsinacearum.</title>
        <authorList>
            <person name="Hameed A."/>
            <person name="Shahina M."/>
            <person name="Lai W.A."/>
            <person name="Lin S.Y."/>
            <person name="Young L.S."/>
            <person name="Liu Y.C."/>
            <person name="Hsu Y.H."/>
            <person name="Young C.C."/>
        </authorList>
    </citation>
    <scope>NUCLEOTIDE SEQUENCE [LARGE SCALE GENOMIC DNA]</scope>
    <source>
        <strain evidence="1 2">KCTC 52183</strain>
    </source>
</reference>
<dbReference type="EMBL" id="SJST01000003">
    <property type="protein sequence ID" value="TCD14561.1"/>
    <property type="molecule type" value="Genomic_DNA"/>
</dbReference>
<dbReference type="GO" id="GO:0016787">
    <property type="term" value="F:hydrolase activity"/>
    <property type="evidence" value="ECO:0007669"/>
    <property type="project" value="UniProtKB-KW"/>
</dbReference>